<evidence type="ECO:0000313" key="4">
    <source>
        <dbReference type="EMBL" id="SJZ70734.1"/>
    </source>
</evidence>
<dbReference type="InterPro" id="IPR036249">
    <property type="entry name" value="Thioredoxin-like_sf"/>
</dbReference>
<gene>
    <name evidence="4" type="ORF">SAMN02745118_01597</name>
</gene>
<organism evidence="4 5">
    <name type="scientific">Selenihalanaerobacter shriftii</name>
    <dbReference type="NCBI Taxonomy" id="142842"/>
    <lineage>
        <taxon>Bacteria</taxon>
        <taxon>Bacillati</taxon>
        <taxon>Bacillota</taxon>
        <taxon>Clostridia</taxon>
        <taxon>Halanaerobiales</taxon>
        <taxon>Halobacteroidaceae</taxon>
        <taxon>Selenihalanaerobacter</taxon>
    </lineage>
</organism>
<proteinExistence type="predicted"/>
<dbReference type="SUPFAM" id="SSF52833">
    <property type="entry name" value="Thioredoxin-like"/>
    <property type="match status" value="1"/>
</dbReference>
<keyword evidence="2" id="KW-0408">Iron</keyword>
<dbReference type="GO" id="GO:0051536">
    <property type="term" value="F:iron-sulfur cluster binding"/>
    <property type="evidence" value="ECO:0007669"/>
    <property type="project" value="UniProtKB-KW"/>
</dbReference>
<dbReference type="Proteomes" id="UP000190625">
    <property type="component" value="Unassembled WGS sequence"/>
</dbReference>
<dbReference type="GO" id="GO:0046872">
    <property type="term" value="F:metal ion binding"/>
    <property type="evidence" value="ECO:0007669"/>
    <property type="project" value="UniProtKB-KW"/>
</dbReference>
<keyword evidence="1" id="KW-0479">Metal-binding</keyword>
<dbReference type="CDD" id="cd02980">
    <property type="entry name" value="TRX_Fd_family"/>
    <property type="match status" value="1"/>
</dbReference>
<evidence type="ECO:0000256" key="2">
    <source>
        <dbReference type="ARBA" id="ARBA00023004"/>
    </source>
</evidence>
<evidence type="ECO:0000313" key="5">
    <source>
        <dbReference type="Proteomes" id="UP000190625"/>
    </source>
</evidence>
<protein>
    <submittedName>
        <fullName evidence="4">NAD(P)-dependent iron-only hydrogenase iron-sulfur protein</fullName>
    </submittedName>
</protein>
<dbReference type="RefSeq" id="WP_200806442.1">
    <property type="nucleotide sequence ID" value="NZ_FUWM01000012.1"/>
</dbReference>
<name>A0A1T4MV62_9FIRM</name>
<evidence type="ECO:0000256" key="3">
    <source>
        <dbReference type="ARBA" id="ARBA00023014"/>
    </source>
</evidence>
<dbReference type="PANTHER" id="PTHR43578">
    <property type="entry name" value="NADH-QUINONE OXIDOREDUCTASE SUBUNIT F"/>
    <property type="match status" value="1"/>
</dbReference>
<dbReference type="Gene3D" id="3.40.30.10">
    <property type="entry name" value="Glutaredoxin"/>
    <property type="match status" value="1"/>
</dbReference>
<evidence type="ECO:0000256" key="1">
    <source>
        <dbReference type="ARBA" id="ARBA00022723"/>
    </source>
</evidence>
<reference evidence="5" key="1">
    <citation type="submission" date="2017-02" db="EMBL/GenBank/DDBJ databases">
        <authorList>
            <person name="Varghese N."/>
            <person name="Submissions S."/>
        </authorList>
    </citation>
    <scope>NUCLEOTIDE SEQUENCE [LARGE SCALE GENOMIC DNA]</scope>
    <source>
        <strain evidence="5">ATCC BAA-73</strain>
    </source>
</reference>
<dbReference type="STRING" id="142842.SAMN02745118_01597"/>
<sequence length="136" mass="15221">MKEKVTTDAYNLKNKKISSLKELNLLQEKLKKSSKDNDEEKQIKVTVAMGTCGIAAGAREISEVILDELRDRGLEHVVVNHTGCIGLCDQEPLVQIKAEDQPTVLYGNLTPKLAREIVTQHIVNNQVVGKWQVEEE</sequence>
<keyword evidence="3" id="KW-0411">Iron-sulfur</keyword>
<dbReference type="PANTHER" id="PTHR43578:SF3">
    <property type="entry name" value="NADH-QUINONE OXIDOREDUCTASE SUBUNIT F"/>
    <property type="match status" value="1"/>
</dbReference>
<keyword evidence="5" id="KW-1185">Reference proteome</keyword>
<dbReference type="EMBL" id="FUWM01000012">
    <property type="protein sequence ID" value="SJZ70734.1"/>
    <property type="molecule type" value="Genomic_DNA"/>
</dbReference>
<accession>A0A1T4MV62</accession>
<dbReference type="AlphaFoldDB" id="A0A1T4MV62"/>